<keyword evidence="1" id="KW-0472">Membrane</keyword>
<dbReference type="EMBL" id="CAJRGZ010000019">
    <property type="protein sequence ID" value="CAG5158640.1"/>
    <property type="molecule type" value="Genomic_DNA"/>
</dbReference>
<comment type="caution">
    <text evidence="2">The sequence shown here is derived from an EMBL/GenBank/DDBJ whole genome shotgun (WGS) entry which is preliminary data.</text>
</comment>
<reference evidence="2" key="1">
    <citation type="submission" date="2021-05" db="EMBL/GenBank/DDBJ databases">
        <authorList>
            <person name="Stam R."/>
        </authorList>
    </citation>
    <scope>NUCLEOTIDE SEQUENCE</scope>
    <source>
        <strain evidence="2">CS162</strain>
    </source>
</reference>
<evidence type="ECO:0000313" key="3">
    <source>
        <dbReference type="Proteomes" id="UP000676310"/>
    </source>
</evidence>
<protein>
    <submittedName>
        <fullName evidence="2">Uncharacterized protein</fullName>
    </submittedName>
</protein>
<dbReference type="RefSeq" id="XP_043168735.1">
    <property type="nucleotide sequence ID" value="XM_043312800.1"/>
</dbReference>
<dbReference type="AlphaFoldDB" id="A0A8J2I2L2"/>
<evidence type="ECO:0000313" key="2">
    <source>
        <dbReference type="EMBL" id="CAG5158640.1"/>
    </source>
</evidence>
<gene>
    <name evidence="2" type="ORF">ALTATR162_LOCUS5182</name>
</gene>
<keyword evidence="1" id="KW-0812">Transmembrane</keyword>
<accession>A0A8J2I2L2</accession>
<evidence type="ECO:0000256" key="1">
    <source>
        <dbReference type="SAM" id="Phobius"/>
    </source>
</evidence>
<name>A0A8J2I2L2_9PLEO</name>
<sequence length="103" mass="11982">MGVLWILLLITSTAIRTKTWYLVAVGFVGMAQNLFLGAVVRSEIISERKVMWTLMRLELKYKGFGKTLLPEFFLGILRKEETDWWSSTNEEERKKILEDAVAR</sequence>
<dbReference type="GeneID" id="67016932"/>
<organism evidence="2 3">
    <name type="scientific">Alternaria atra</name>
    <dbReference type="NCBI Taxonomy" id="119953"/>
    <lineage>
        <taxon>Eukaryota</taxon>
        <taxon>Fungi</taxon>
        <taxon>Dikarya</taxon>
        <taxon>Ascomycota</taxon>
        <taxon>Pezizomycotina</taxon>
        <taxon>Dothideomycetes</taxon>
        <taxon>Pleosporomycetidae</taxon>
        <taxon>Pleosporales</taxon>
        <taxon>Pleosporineae</taxon>
        <taxon>Pleosporaceae</taxon>
        <taxon>Alternaria</taxon>
        <taxon>Alternaria sect. Ulocladioides</taxon>
    </lineage>
</organism>
<keyword evidence="1" id="KW-1133">Transmembrane helix</keyword>
<dbReference type="OrthoDB" id="1937642at2759"/>
<proteinExistence type="predicted"/>
<dbReference type="Proteomes" id="UP000676310">
    <property type="component" value="Unassembled WGS sequence"/>
</dbReference>
<feature type="transmembrane region" description="Helical" evidence="1">
    <location>
        <begin position="20"/>
        <end position="40"/>
    </location>
</feature>
<keyword evidence="3" id="KW-1185">Reference proteome</keyword>